<evidence type="ECO:0000313" key="2">
    <source>
        <dbReference type="Proteomes" id="UP001589607"/>
    </source>
</evidence>
<proteinExistence type="predicted"/>
<reference evidence="1 2" key="1">
    <citation type="submission" date="2024-09" db="EMBL/GenBank/DDBJ databases">
        <authorList>
            <person name="Sun Q."/>
            <person name="Mori K."/>
        </authorList>
    </citation>
    <scope>NUCLEOTIDE SEQUENCE [LARGE SCALE GENOMIC DNA]</scope>
    <source>
        <strain evidence="1 2">CECT 7955</strain>
    </source>
</reference>
<sequence>MKVKTEIAPETALIKEALPKVDFTDTFSTTNHQDTLESITNLIFGKEPKWVTLLFKIRNSIVKLFGLKTEMPKNVNTHFKVGSYIGFFQIFNIIENEVLLGADDSHLKFRVSIFNSQEKDFNIKVTTLVQYNNTFGKIYMTIIKPFHGLVVKSMIKNAYKSN</sequence>
<dbReference type="Pfam" id="PF11066">
    <property type="entry name" value="DUF2867"/>
    <property type="match status" value="1"/>
</dbReference>
<evidence type="ECO:0000313" key="1">
    <source>
        <dbReference type="EMBL" id="MFB9095165.1"/>
    </source>
</evidence>
<comment type="caution">
    <text evidence="1">The sequence shown here is derived from an EMBL/GenBank/DDBJ whole genome shotgun (WGS) entry which is preliminary data.</text>
</comment>
<dbReference type="RefSeq" id="WP_236456705.1">
    <property type="nucleotide sequence ID" value="NZ_CBCSGE010000025.1"/>
</dbReference>
<organism evidence="1 2">
    <name type="scientific">Flavobacterium jumunjinense</name>
    <dbReference type="NCBI Taxonomy" id="998845"/>
    <lineage>
        <taxon>Bacteria</taxon>
        <taxon>Pseudomonadati</taxon>
        <taxon>Bacteroidota</taxon>
        <taxon>Flavobacteriia</taxon>
        <taxon>Flavobacteriales</taxon>
        <taxon>Flavobacteriaceae</taxon>
        <taxon>Flavobacterium</taxon>
    </lineage>
</organism>
<dbReference type="Proteomes" id="UP001589607">
    <property type="component" value="Unassembled WGS sequence"/>
</dbReference>
<keyword evidence="2" id="KW-1185">Reference proteome</keyword>
<dbReference type="EMBL" id="JBHMEY010000003">
    <property type="protein sequence ID" value="MFB9095165.1"/>
    <property type="molecule type" value="Genomic_DNA"/>
</dbReference>
<dbReference type="InterPro" id="IPR021295">
    <property type="entry name" value="DUF2867"/>
</dbReference>
<gene>
    <name evidence="1" type="ORF">ACFFVF_01440</name>
</gene>
<accession>A0ABV5GIG0</accession>
<name>A0ABV5GIG0_9FLAO</name>
<protein>
    <submittedName>
        <fullName evidence="1">DUF2867 domain-containing protein</fullName>
    </submittedName>
</protein>